<dbReference type="FunFam" id="1.10.1040.10:FF:000017">
    <property type="entry name" value="2-dehydropantoate 2-reductase"/>
    <property type="match status" value="1"/>
</dbReference>
<evidence type="ECO:0000256" key="7">
    <source>
        <dbReference type="ARBA" id="ARBA00022857"/>
    </source>
</evidence>
<dbReference type="InterPro" id="IPR003710">
    <property type="entry name" value="ApbA"/>
</dbReference>
<dbReference type="InterPro" id="IPR036291">
    <property type="entry name" value="NAD(P)-bd_dom_sf"/>
</dbReference>
<evidence type="ECO:0000259" key="13">
    <source>
        <dbReference type="Pfam" id="PF08546"/>
    </source>
</evidence>
<comment type="function">
    <text evidence="1 11">Catalyzes the NADPH-dependent reduction of ketopantoate into pantoic acid.</text>
</comment>
<comment type="pathway">
    <text evidence="2 11">Cofactor biosynthesis; (R)-pantothenate biosynthesis; (R)-pantoate from 3-methyl-2-oxobutanoate: step 2/2.</text>
</comment>
<dbReference type="PANTHER" id="PTHR21708">
    <property type="entry name" value="PROBABLE 2-DEHYDROPANTOATE 2-REDUCTASE"/>
    <property type="match status" value="1"/>
</dbReference>
<dbReference type="AlphaFoldDB" id="A0A1V2H5D0"/>
<evidence type="ECO:0000256" key="11">
    <source>
        <dbReference type="RuleBase" id="RU362068"/>
    </source>
</evidence>
<evidence type="ECO:0000256" key="9">
    <source>
        <dbReference type="ARBA" id="ARBA00032024"/>
    </source>
</evidence>
<dbReference type="Pfam" id="PF02558">
    <property type="entry name" value="ApbA"/>
    <property type="match status" value="1"/>
</dbReference>
<dbReference type="GO" id="GO:0005737">
    <property type="term" value="C:cytoplasm"/>
    <property type="evidence" value="ECO:0007669"/>
    <property type="project" value="TreeGrafter"/>
</dbReference>
<dbReference type="NCBIfam" id="TIGR00745">
    <property type="entry name" value="apbA_panE"/>
    <property type="match status" value="1"/>
</dbReference>
<comment type="similarity">
    <text evidence="3 11">Belongs to the ketopantoate reductase family.</text>
</comment>
<comment type="catalytic activity">
    <reaction evidence="10 11">
        <text>(R)-pantoate + NADP(+) = 2-dehydropantoate + NADPH + H(+)</text>
        <dbReference type="Rhea" id="RHEA:16233"/>
        <dbReference type="ChEBI" id="CHEBI:11561"/>
        <dbReference type="ChEBI" id="CHEBI:15378"/>
        <dbReference type="ChEBI" id="CHEBI:15980"/>
        <dbReference type="ChEBI" id="CHEBI:57783"/>
        <dbReference type="ChEBI" id="CHEBI:58349"/>
        <dbReference type="EC" id="1.1.1.169"/>
    </reaction>
</comment>
<keyword evidence="8 11" id="KW-0560">Oxidoreductase</keyword>
<keyword evidence="15" id="KW-1185">Reference proteome</keyword>
<dbReference type="Pfam" id="PF08546">
    <property type="entry name" value="ApbA_C"/>
    <property type="match status" value="1"/>
</dbReference>
<dbReference type="InterPro" id="IPR013332">
    <property type="entry name" value="KPR_N"/>
</dbReference>
<accession>A0A1V2H5D0</accession>
<evidence type="ECO:0000259" key="12">
    <source>
        <dbReference type="Pfam" id="PF02558"/>
    </source>
</evidence>
<name>A0A1V2H5D0_9PROT</name>
<evidence type="ECO:0000256" key="5">
    <source>
        <dbReference type="ARBA" id="ARBA00019465"/>
    </source>
</evidence>
<dbReference type="SUPFAM" id="SSF48179">
    <property type="entry name" value="6-phosphogluconate dehydrogenase C-terminal domain-like"/>
    <property type="match status" value="1"/>
</dbReference>
<evidence type="ECO:0000256" key="1">
    <source>
        <dbReference type="ARBA" id="ARBA00002919"/>
    </source>
</evidence>
<dbReference type="GO" id="GO:0015940">
    <property type="term" value="P:pantothenate biosynthetic process"/>
    <property type="evidence" value="ECO:0007669"/>
    <property type="project" value="UniProtKB-UniPathway"/>
</dbReference>
<dbReference type="RefSeq" id="WP_076956726.1">
    <property type="nucleotide sequence ID" value="NZ_MLCO01000059.1"/>
</dbReference>
<keyword evidence="7 11" id="KW-0521">NADP</keyword>
<evidence type="ECO:0000256" key="10">
    <source>
        <dbReference type="ARBA" id="ARBA00048793"/>
    </source>
</evidence>
<dbReference type="PANTHER" id="PTHR21708:SF26">
    <property type="entry name" value="2-DEHYDROPANTOATE 2-REDUCTASE"/>
    <property type="match status" value="1"/>
</dbReference>
<dbReference type="GO" id="GO:0008677">
    <property type="term" value="F:2-dehydropantoate 2-reductase activity"/>
    <property type="evidence" value="ECO:0007669"/>
    <property type="project" value="UniProtKB-EC"/>
</dbReference>
<dbReference type="FunFam" id="3.40.50.720:FF:000307">
    <property type="entry name" value="2-dehydropantoate 2-reductase"/>
    <property type="match status" value="1"/>
</dbReference>
<dbReference type="UniPathway" id="UPA00028">
    <property type="reaction ID" value="UER00004"/>
</dbReference>
<dbReference type="Gene3D" id="3.40.50.720">
    <property type="entry name" value="NAD(P)-binding Rossmann-like Domain"/>
    <property type="match status" value="1"/>
</dbReference>
<dbReference type="EC" id="1.1.1.169" evidence="4 11"/>
<dbReference type="EMBL" id="MLCO01000059">
    <property type="protein sequence ID" value="ONG55968.1"/>
    <property type="molecule type" value="Genomic_DNA"/>
</dbReference>
<comment type="caution">
    <text evidence="14">The sequence shown here is derived from an EMBL/GenBank/DDBJ whole genome shotgun (WGS) entry which is preliminary data.</text>
</comment>
<dbReference type="Proteomes" id="UP000188879">
    <property type="component" value="Unassembled WGS sequence"/>
</dbReference>
<evidence type="ECO:0000313" key="14">
    <source>
        <dbReference type="EMBL" id="ONG55968.1"/>
    </source>
</evidence>
<evidence type="ECO:0000256" key="2">
    <source>
        <dbReference type="ARBA" id="ARBA00004994"/>
    </source>
</evidence>
<gene>
    <name evidence="14" type="ORF">BKE38_07335</name>
</gene>
<feature type="domain" description="Ketopantoate reductase N-terminal" evidence="12">
    <location>
        <begin position="3"/>
        <end position="149"/>
    </location>
</feature>
<dbReference type="Gene3D" id="1.10.1040.10">
    <property type="entry name" value="N-(1-d-carboxylethyl)-l-norvaline Dehydrogenase, domain 2"/>
    <property type="match status" value="1"/>
</dbReference>
<organism evidence="14 15">
    <name type="scientific">Teichococcus deserti</name>
    <dbReference type="NCBI Taxonomy" id="1817963"/>
    <lineage>
        <taxon>Bacteria</taxon>
        <taxon>Pseudomonadati</taxon>
        <taxon>Pseudomonadota</taxon>
        <taxon>Alphaproteobacteria</taxon>
        <taxon>Acetobacterales</taxon>
        <taxon>Roseomonadaceae</taxon>
        <taxon>Roseomonas</taxon>
    </lineage>
</organism>
<evidence type="ECO:0000256" key="6">
    <source>
        <dbReference type="ARBA" id="ARBA00022655"/>
    </source>
</evidence>
<proteinExistence type="inferred from homology"/>
<dbReference type="InterPro" id="IPR008927">
    <property type="entry name" value="6-PGluconate_DH-like_C_sf"/>
</dbReference>
<dbReference type="OrthoDB" id="247668at2"/>
<protein>
    <recommendedName>
        <fullName evidence="5 11">2-dehydropantoate 2-reductase</fullName>
        <ecNumber evidence="4 11">1.1.1.169</ecNumber>
    </recommendedName>
    <alternativeName>
        <fullName evidence="9 11">Ketopantoate reductase</fullName>
    </alternativeName>
</protein>
<dbReference type="InterPro" id="IPR013328">
    <property type="entry name" value="6PGD_dom2"/>
</dbReference>
<evidence type="ECO:0000256" key="4">
    <source>
        <dbReference type="ARBA" id="ARBA00013014"/>
    </source>
</evidence>
<feature type="domain" description="Ketopantoate reductase C-terminal" evidence="13">
    <location>
        <begin position="178"/>
        <end position="293"/>
    </location>
</feature>
<reference evidence="14 15" key="1">
    <citation type="submission" date="2016-10" db="EMBL/GenBank/DDBJ databases">
        <title>Draft Genome sequence of Roseomonas sp. strain M3.</title>
        <authorList>
            <person name="Subhash Y."/>
            <person name="Lee S."/>
        </authorList>
    </citation>
    <scope>NUCLEOTIDE SEQUENCE [LARGE SCALE GENOMIC DNA]</scope>
    <source>
        <strain evidence="14 15">M3</strain>
    </source>
</reference>
<keyword evidence="6 11" id="KW-0566">Pantothenate biosynthesis</keyword>
<dbReference type="InterPro" id="IPR013752">
    <property type="entry name" value="KPA_reductase"/>
</dbReference>
<dbReference type="SUPFAM" id="SSF51735">
    <property type="entry name" value="NAD(P)-binding Rossmann-fold domains"/>
    <property type="match status" value="1"/>
</dbReference>
<sequence>MRILIVGAGATGGYFGGRLAAAGRDVSFLVRPGRAAQLRAGGLQILSPSHGDLTLQPQIVETGDLAGPYDAVLLSVKAYALEGAMTDLAPAVGPETVLVPILNGMRHLETLTERYGTAVLGGVCKVATELDAEGRIRQLAALQELSYGEQDGRLSPRVERLDAALQGAGFAARASTTILQDMWDKWVMLATLGGITCLMRGPVGAVNSVPGGGAFAASLLQEIASVAAASGHPPATALMQRLAAGFTDPASTQTSSMYRDLAKGQPIEGAQIIGDLLARARGFGLETPLLATVDVHLGVYGATR</sequence>
<evidence type="ECO:0000256" key="3">
    <source>
        <dbReference type="ARBA" id="ARBA00007870"/>
    </source>
</evidence>
<dbReference type="InterPro" id="IPR051402">
    <property type="entry name" value="KPR-Related"/>
</dbReference>
<evidence type="ECO:0000313" key="15">
    <source>
        <dbReference type="Proteomes" id="UP000188879"/>
    </source>
</evidence>
<evidence type="ECO:0000256" key="8">
    <source>
        <dbReference type="ARBA" id="ARBA00023002"/>
    </source>
</evidence>